<dbReference type="InterPro" id="IPR029056">
    <property type="entry name" value="Ribokinase-like"/>
</dbReference>
<keyword evidence="5" id="KW-0067">ATP-binding</keyword>
<dbReference type="PROSITE" id="PS00584">
    <property type="entry name" value="PFKB_KINASES_2"/>
    <property type="match status" value="1"/>
</dbReference>
<dbReference type="Pfam" id="PF00294">
    <property type="entry name" value="PfkB"/>
    <property type="match status" value="1"/>
</dbReference>
<feature type="domain" description="Carbohydrate kinase PfkB" evidence="7">
    <location>
        <begin position="21"/>
        <end position="286"/>
    </location>
</feature>
<comment type="similarity">
    <text evidence="1">Belongs to the carbohydrate kinase PfkB family.</text>
</comment>
<protein>
    <submittedName>
        <fullName evidence="8">1-phosphofructokinase</fullName>
    </submittedName>
</protein>
<dbReference type="InterPro" id="IPR017583">
    <property type="entry name" value="Tagatose/fructose_Pkinase"/>
</dbReference>
<accession>A0A075UPI4</accession>
<evidence type="ECO:0000313" key="9">
    <source>
        <dbReference type="Proteomes" id="UP000028492"/>
    </source>
</evidence>
<keyword evidence="3" id="KW-0547">Nucleotide-binding</keyword>
<keyword evidence="9" id="KW-1185">Reference proteome</keyword>
<evidence type="ECO:0000256" key="1">
    <source>
        <dbReference type="ARBA" id="ARBA00010688"/>
    </source>
</evidence>
<dbReference type="KEGG" id="aja:AJAP_16145"/>
<keyword evidence="4 8" id="KW-0418">Kinase</keyword>
<evidence type="ECO:0000256" key="5">
    <source>
        <dbReference type="ARBA" id="ARBA00022840"/>
    </source>
</evidence>
<evidence type="ECO:0000256" key="2">
    <source>
        <dbReference type="ARBA" id="ARBA00022679"/>
    </source>
</evidence>
<dbReference type="Gene3D" id="3.40.1190.20">
    <property type="match status" value="1"/>
</dbReference>
<dbReference type="AlphaFoldDB" id="A0A075UPI4"/>
<dbReference type="Proteomes" id="UP000028492">
    <property type="component" value="Chromosome"/>
</dbReference>
<dbReference type="GO" id="GO:0005975">
    <property type="term" value="P:carbohydrate metabolic process"/>
    <property type="evidence" value="ECO:0007669"/>
    <property type="project" value="InterPro"/>
</dbReference>
<sequence length="307" mass="32109">MTEGRVAVFAPSPQLTVTVEELDGAPDVHVHAGGQGVWQSRMIDALGARAVVCCALGGETGRVLRHLIGVDAEVREVAARNGAYVHDRRDGRRDEMVRMPADALTRHELDDLYELTLVQALRADVAVLSGPDGDDVPVPHSTYERLARDLGTHGTPVVVDLSGERLARALAGEPAVIKVSHEEMVEDGLAESDSLADLADGCRELASGGARAVVVSRAAEETLACLEGRFVLVESPDLTPVDTRGGGDSMTAGLAVGLAQGRSLEDAVKLGAAAGAINVTRHGLGSGSDGAVRELTGRVRLKPWEAS</sequence>
<dbReference type="PANTHER" id="PTHR46566:SF2">
    <property type="entry name" value="ATP-DEPENDENT 6-PHOSPHOFRUCTOKINASE ISOZYME 2"/>
    <property type="match status" value="1"/>
</dbReference>
<evidence type="ECO:0000313" key="8">
    <source>
        <dbReference type="EMBL" id="AIG76102.1"/>
    </source>
</evidence>
<dbReference type="GO" id="GO:0016773">
    <property type="term" value="F:phosphotransferase activity, alcohol group as acceptor"/>
    <property type="evidence" value="ECO:0007669"/>
    <property type="project" value="InterPro"/>
</dbReference>
<dbReference type="RefSeq" id="WP_038512322.1">
    <property type="nucleotide sequence ID" value="NZ_CP008953.1"/>
</dbReference>
<dbReference type="GO" id="GO:0016301">
    <property type="term" value="F:kinase activity"/>
    <property type="evidence" value="ECO:0007669"/>
    <property type="project" value="UniProtKB-KW"/>
</dbReference>
<proteinExistence type="inferred from homology"/>
<evidence type="ECO:0000259" key="7">
    <source>
        <dbReference type="Pfam" id="PF00294"/>
    </source>
</evidence>
<dbReference type="InterPro" id="IPR002173">
    <property type="entry name" value="Carboh/pur_kinase_PfkB_CS"/>
</dbReference>
<keyword evidence="2 6" id="KW-0808">Transferase</keyword>
<dbReference type="STRING" id="208439.AJAP_16145"/>
<dbReference type="HOGENOM" id="CLU_050013_3_0_11"/>
<dbReference type="GO" id="GO:0005524">
    <property type="term" value="F:ATP binding"/>
    <property type="evidence" value="ECO:0007669"/>
    <property type="project" value="UniProtKB-KW"/>
</dbReference>
<name>A0A075UPI4_9PSEU</name>
<dbReference type="EMBL" id="CP008953">
    <property type="protein sequence ID" value="AIG76102.1"/>
    <property type="molecule type" value="Genomic_DNA"/>
</dbReference>
<dbReference type="PANTHER" id="PTHR46566">
    <property type="entry name" value="1-PHOSPHOFRUCTOKINASE-RELATED"/>
    <property type="match status" value="1"/>
</dbReference>
<gene>
    <name evidence="8" type="primary">fruK</name>
    <name evidence="8" type="ORF">AJAP_16145</name>
</gene>
<evidence type="ECO:0000256" key="6">
    <source>
        <dbReference type="PIRNR" id="PIRNR000535"/>
    </source>
</evidence>
<dbReference type="SUPFAM" id="SSF53613">
    <property type="entry name" value="Ribokinase-like"/>
    <property type="match status" value="1"/>
</dbReference>
<evidence type="ECO:0000256" key="3">
    <source>
        <dbReference type="ARBA" id="ARBA00022741"/>
    </source>
</evidence>
<dbReference type="InterPro" id="IPR011611">
    <property type="entry name" value="PfkB_dom"/>
</dbReference>
<dbReference type="PIRSF" id="PIRSF000535">
    <property type="entry name" value="1PFK/6PFK/LacC"/>
    <property type="match status" value="1"/>
</dbReference>
<reference evidence="8 9" key="1">
    <citation type="journal article" date="2014" name="J. Biotechnol.">
        <title>Complete genome sequence of the actinobacterium Amycolatopsis japonica MG417-CF17(T) (=DSM 44213T) producing (S,S)-N,N'-ethylenediaminedisuccinic acid.</title>
        <authorList>
            <person name="Stegmann E."/>
            <person name="Albersmeier A."/>
            <person name="Spohn M."/>
            <person name="Gert H."/>
            <person name="Weber T."/>
            <person name="Wohlleben W."/>
            <person name="Kalinowski J."/>
            <person name="Ruckert C."/>
        </authorList>
    </citation>
    <scope>NUCLEOTIDE SEQUENCE [LARGE SCALE GENOMIC DNA]</scope>
    <source>
        <strain evidence="9">MG417-CF17 (DSM 44213)</strain>
    </source>
</reference>
<organism evidence="8 9">
    <name type="scientific">Amycolatopsis japonica</name>
    <dbReference type="NCBI Taxonomy" id="208439"/>
    <lineage>
        <taxon>Bacteria</taxon>
        <taxon>Bacillati</taxon>
        <taxon>Actinomycetota</taxon>
        <taxon>Actinomycetes</taxon>
        <taxon>Pseudonocardiales</taxon>
        <taxon>Pseudonocardiaceae</taxon>
        <taxon>Amycolatopsis</taxon>
        <taxon>Amycolatopsis japonica group</taxon>
    </lineage>
</organism>
<dbReference type="eggNOG" id="COG1105">
    <property type="taxonomic scope" value="Bacteria"/>
</dbReference>
<evidence type="ECO:0000256" key="4">
    <source>
        <dbReference type="ARBA" id="ARBA00022777"/>
    </source>
</evidence>